<dbReference type="GO" id="GO:0016787">
    <property type="term" value="F:hydrolase activity"/>
    <property type="evidence" value="ECO:0007669"/>
    <property type="project" value="UniProtKB-KW"/>
</dbReference>
<organism evidence="1 2">
    <name type="scientific">Glycomyces niveus</name>
    <dbReference type="NCBI Taxonomy" id="2820287"/>
    <lineage>
        <taxon>Bacteria</taxon>
        <taxon>Bacillati</taxon>
        <taxon>Actinomycetota</taxon>
        <taxon>Actinomycetes</taxon>
        <taxon>Glycomycetales</taxon>
        <taxon>Glycomycetaceae</taxon>
        <taxon>Glycomyces</taxon>
    </lineage>
</organism>
<dbReference type="Gene3D" id="3.40.50.1820">
    <property type="entry name" value="alpha/beta hydrolase"/>
    <property type="match status" value="1"/>
</dbReference>
<evidence type="ECO:0000313" key="2">
    <source>
        <dbReference type="Proteomes" id="UP000681341"/>
    </source>
</evidence>
<dbReference type="PANTHER" id="PTHR13136:SF11">
    <property type="entry name" value="TESTIS-EXPRESSED PROTEIN 30"/>
    <property type="match status" value="1"/>
</dbReference>
<evidence type="ECO:0000313" key="1">
    <source>
        <dbReference type="EMBL" id="MBO3731593.1"/>
    </source>
</evidence>
<sequence length="206" mass="21167">MTSIPLGPVRLTADLDVPADATGVVVFAHGSGSSRLSPRNRFVAGRLRGSGLGTLLFDLLTDAEAADRANVFDIPLLAGRLAGAIGWLRERDEAAGLPIGCFGASTGAGAALWAAAEPDSGIAAVVSRGGRPDLARERLPEVTAPTLFVVGGADMVVLDLNREAQALLGGPNRLAVVPGASHLFEEPGTLEAAADLAADWFSEHLR</sequence>
<gene>
    <name evidence="1" type="ORF">J5V16_02095</name>
</gene>
<keyword evidence="2" id="KW-1185">Reference proteome</keyword>
<reference evidence="1 2" key="1">
    <citation type="submission" date="2021-03" db="EMBL/GenBank/DDBJ databases">
        <title>Glycomyces sp. nov., a novel actinomycete isolated from soil.</title>
        <authorList>
            <person name="Yang X."/>
            <person name="Xu X."/>
        </authorList>
    </citation>
    <scope>NUCLEOTIDE SEQUENCE [LARGE SCALE GENOMIC DNA]</scope>
    <source>
        <strain evidence="1 2">NEAU-S30</strain>
    </source>
</reference>
<dbReference type="EMBL" id="JAGFNP010000001">
    <property type="protein sequence ID" value="MBO3731593.1"/>
    <property type="molecule type" value="Genomic_DNA"/>
</dbReference>
<dbReference type="RefSeq" id="WP_208494282.1">
    <property type="nucleotide sequence ID" value="NZ_JAGFNP010000001.1"/>
</dbReference>
<dbReference type="InterPro" id="IPR026555">
    <property type="entry name" value="NSL3/Tex30"/>
</dbReference>
<name>A0ABS3TYK5_9ACTN</name>
<keyword evidence="1" id="KW-0378">Hydrolase</keyword>
<accession>A0ABS3TYK5</accession>
<protein>
    <submittedName>
        <fullName evidence="1">Alpha/beta hydrolase</fullName>
    </submittedName>
</protein>
<dbReference type="SUPFAM" id="SSF53474">
    <property type="entry name" value="alpha/beta-Hydrolases"/>
    <property type="match status" value="1"/>
</dbReference>
<dbReference type="Proteomes" id="UP000681341">
    <property type="component" value="Unassembled WGS sequence"/>
</dbReference>
<proteinExistence type="predicted"/>
<dbReference type="PANTHER" id="PTHR13136">
    <property type="entry name" value="TESTIS DEVELOPMENT PROTEIN PRTD"/>
    <property type="match status" value="1"/>
</dbReference>
<comment type="caution">
    <text evidence="1">The sequence shown here is derived from an EMBL/GenBank/DDBJ whole genome shotgun (WGS) entry which is preliminary data.</text>
</comment>
<dbReference type="InterPro" id="IPR029058">
    <property type="entry name" value="AB_hydrolase_fold"/>
</dbReference>